<proteinExistence type="predicted"/>
<feature type="region of interest" description="Disordered" evidence="1">
    <location>
        <begin position="1"/>
        <end position="22"/>
    </location>
</feature>
<dbReference type="PANTHER" id="PTHR31973">
    <property type="entry name" value="POLYPROTEIN, PUTATIVE-RELATED"/>
    <property type="match status" value="1"/>
</dbReference>
<dbReference type="AlphaFoldDB" id="A0A6L2LLP5"/>
<accession>A0A6L2LLP5</accession>
<protein>
    <submittedName>
        <fullName evidence="2">Transposase, mutator type</fullName>
    </submittedName>
</protein>
<evidence type="ECO:0000313" key="2">
    <source>
        <dbReference type="EMBL" id="GEU62733.1"/>
    </source>
</evidence>
<gene>
    <name evidence="2" type="ORF">Tci_034711</name>
</gene>
<dbReference type="PANTHER" id="PTHR31973:SF190">
    <property type="entry name" value="MULE TRANSPOSASE DOMAIN-CONTAINING PROTEIN"/>
    <property type="match status" value="1"/>
</dbReference>
<sequence length="107" mass="11972">MVKQSFDLNEPKDSSNTDEAAQNGRAKCDILLKNICEVFNRQLVDGRDQPIITCLEYTREYLMKRIVVVHKLIAKTVGSLTPSVTAVLDAIKKATKYIVQWNGGSES</sequence>
<name>A0A6L2LLP5_TANCI</name>
<evidence type="ECO:0000256" key="1">
    <source>
        <dbReference type="SAM" id="MobiDB-lite"/>
    </source>
</evidence>
<reference evidence="2" key="1">
    <citation type="journal article" date="2019" name="Sci. Rep.">
        <title>Draft genome of Tanacetum cinerariifolium, the natural source of mosquito coil.</title>
        <authorList>
            <person name="Yamashiro T."/>
            <person name="Shiraishi A."/>
            <person name="Satake H."/>
            <person name="Nakayama K."/>
        </authorList>
    </citation>
    <scope>NUCLEOTIDE SEQUENCE</scope>
</reference>
<comment type="caution">
    <text evidence="2">The sequence shown here is derived from an EMBL/GenBank/DDBJ whole genome shotgun (WGS) entry which is preliminary data.</text>
</comment>
<dbReference type="EMBL" id="BKCJ010004723">
    <property type="protein sequence ID" value="GEU62733.1"/>
    <property type="molecule type" value="Genomic_DNA"/>
</dbReference>
<organism evidence="2">
    <name type="scientific">Tanacetum cinerariifolium</name>
    <name type="common">Dalmatian daisy</name>
    <name type="synonym">Chrysanthemum cinerariifolium</name>
    <dbReference type="NCBI Taxonomy" id="118510"/>
    <lineage>
        <taxon>Eukaryota</taxon>
        <taxon>Viridiplantae</taxon>
        <taxon>Streptophyta</taxon>
        <taxon>Embryophyta</taxon>
        <taxon>Tracheophyta</taxon>
        <taxon>Spermatophyta</taxon>
        <taxon>Magnoliopsida</taxon>
        <taxon>eudicotyledons</taxon>
        <taxon>Gunneridae</taxon>
        <taxon>Pentapetalae</taxon>
        <taxon>asterids</taxon>
        <taxon>campanulids</taxon>
        <taxon>Asterales</taxon>
        <taxon>Asteraceae</taxon>
        <taxon>Asteroideae</taxon>
        <taxon>Anthemideae</taxon>
        <taxon>Anthemidinae</taxon>
        <taxon>Tanacetum</taxon>
    </lineage>
</organism>